<comment type="caution">
    <text evidence="1">The sequence shown here is derived from an EMBL/GenBank/DDBJ whole genome shotgun (WGS) entry which is preliminary data.</text>
</comment>
<dbReference type="RefSeq" id="XP_041195660.1">
    <property type="nucleotide sequence ID" value="XM_041330588.1"/>
</dbReference>
<gene>
    <name evidence="1" type="ORF">BJ212DRAFT_1266622</name>
</gene>
<dbReference type="OrthoDB" id="3258141at2759"/>
<sequence length="147" mass="16614">MIGSFLFPFDICGKTCTARINVCIIGEDQTTVMLVQDKKLKDPKPQVIATTIAAFANNNEIRTMSRRPRLPTITFPAITMHGTYPVFYKIKVTTQLYDAVASGMYPPTAAHVLRYIPDLPLPYNEGMHFLQNRIEILACLEAFKQFL</sequence>
<evidence type="ECO:0000313" key="2">
    <source>
        <dbReference type="Proteomes" id="UP000807769"/>
    </source>
</evidence>
<dbReference type="Proteomes" id="UP000807769">
    <property type="component" value="Unassembled WGS sequence"/>
</dbReference>
<dbReference type="EMBL" id="JABBWG010000008">
    <property type="protein sequence ID" value="KAG1820389.1"/>
    <property type="molecule type" value="Genomic_DNA"/>
</dbReference>
<accession>A0A9P7EFR9</accession>
<proteinExistence type="predicted"/>
<protein>
    <submittedName>
        <fullName evidence="1">Uncharacterized protein</fullName>
    </submittedName>
</protein>
<evidence type="ECO:0000313" key="1">
    <source>
        <dbReference type="EMBL" id="KAG1820389.1"/>
    </source>
</evidence>
<reference evidence="1" key="1">
    <citation type="journal article" date="2020" name="New Phytol.">
        <title>Comparative genomics reveals dynamic genome evolution in host specialist ectomycorrhizal fungi.</title>
        <authorList>
            <person name="Lofgren L.A."/>
            <person name="Nguyen N.H."/>
            <person name="Vilgalys R."/>
            <person name="Ruytinx J."/>
            <person name="Liao H.L."/>
            <person name="Branco S."/>
            <person name="Kuo A."/>
            <person name="LaButti K."/>
            <person name="Lipzen A."/>
            <person name="Andreopoulos W."/>
            <person name="Pangilinan J."/>
            <person name="Riley R."/>
            <person name="Hundley H."/>
            <person name="Na H."/>
            <person name="Barry K."/>
            <person name="Grigoriev I.V."/>
            <person name="Stajich J.E."/>
            <person name="Kennedy P.G."/>
        </authorList>
    </citation>
    <scope>NUCLEOTIDE SEQUENCE</scope>
    <source>
        <strain evidence="1">MN1</strain>
    </source>
</reference>
<organism evidence="1 2">
    <name type="scientific">Suillus subaureus</name>
    <dbReference type="NCBI Taxonomy" id="48587"/>
    <lineage>
        <taxon>Eukaryota</taxon>
        <taxon>Fungi</taxon>
        <taxon>Dikarya</taxon>
        <taxon>Basidiomycota</taxon>
        <taxon>Agaricomycotina</taxon>
        <taxon>Agaricomycetes</taxon>
        <taxon>Agaricomycetidae</taxon>
        <taxon>Boletales</taxon>
        <taxon>Suillineae</taxon>
        <taxon>Suillaceae</taxon>
        <taxon>Suillus</taxon>
    </lineage>
</organism>
<keyword evidence="2" id="KW-1185">Reference proteome</keyword>
<dbReference type="AlphaFoldDB" id="A0A9P7EFR9"/>
<dbReference type="GeneID" id="64624605"/>
<name>A0A9P7EFR9_9AGAM</name>